<feature type="compositionally biased region" description="Low complexity" evidence="1">
    <location>
        <begin position="425"/>
        <end position="456"/>
    </location>
</feature>
<proteinExistence type="predicted"/>
<dbReference type="GeneID" id="17353560"/>
<dbReference type="InParanoid" id="E1ZIG0"/>
<dbReference type="KEGG" id="cvr:CHLNCDRAFT_135556"/>
<dbReference type="Proteomes" id="UP000008141">
    <property type="component" value="Unassembled WGS sequence"/>
</dbReference>
<feature type="compositionally biased region" description="Low complexity" evidence="1">
    <location>
        <begin position="258"/>
        <end position="268"/>
    </location>
</feature>
<feature type="compositionally biased region" description="Low complexity" evidence="1">
    <location>
        <begin position="291"/>
        <end position="305"/>
    </location>
</feature>
<evidence type="ECO:0000256" key="1">
    <source>
        <dbReference type="SAM" id="MobiDB-lite"/>
    </source>
</evidence>
<name>E1ZIG0_CHLVA</name>
<evidence type="ECO:0000313" key="2">
    <source>
        <dbReference type="EMBL" id="EFN54325.1"/>
    </source>
</evidence>
<feature type="compositionally biased region" description="Low complexity" evidence="1">
    <location>
        <begin position="389"/>
        <end position="402"/>
    </location>
</feature>
<feature type="compositionally biased region" description="Low complexity" evidence="1">
    <location>
        <begin position="352"/>
        <end position="373"/>
    </location>
</feature>
<keyword evidence="3" id="KW-1185">Reference proteome</keyword>
<accession>E1ZIG0</accession>
<feature type="region of interest" description="Disordered" evidence="1">
    <location>
        <begin position="318"/>
        <end position="536"/>
    </location>
</feature>
<organism evidence="3">
    <name type="scientific">Chlorella variabilis</name>
    <name type="common">Green alga</name>
    <dbReference type="NCBI Taxonomy" id="554065"/>
    <lineage>
        <taxon>Eukaryota</taxon>
        <taxon>Viridiplantae</taxon>
        <taxon>Chlorophyta</taxon>
        <taxon>core chlorophytes</taxon>
        <taxon>Trebouxiophyceae</taxon>
        <taxon>Chlorellales</taxon>
        <taxon>Chlorellaceae</taxon>
        <taxon>Chlorella clade</taxon>
        <taxon>Chlorella</taxon>
    </lineage>
</organism>
<dbReference type="AlphaFoldDB" id="E1ZIG0"/>
<sequence length="536" mass="55173">MSRQPAAPAAEGGARQVNPIRPVAIPLPRFAYHPPQQQRSALTFQAPPQQVMQALPMAPQPVPAAAANARGLRFSQPTASQLHAAFPPWSQRSQLDSVLMDEQADDSQGLLDAAGVGSAPQPTADYGHPPSQPEVTRGPAPAQTATRLLNEISRKALNLDAHPLLAGLSAKLEAADGRQSSLEAAVGDLKAGLAQQGSKLDDIANACAQLLQAVQLATGASSSMEERLQALLAKEPCVTGDMATQTSPATELRGRQGAGPAPAAAVVAPEPPGLLQTFSQRRPSSADIPSARKAAPLKPTALPPAAGLQRGLHAATPGEQRVSQPAMPTTFPPLPSHSRHSMRLAAAGGGQAQHSPAAAPAATAAPPSNAATAKPRARAGTGGKSCLSAKPAAAAAAPVASFSRKRRHDSSSDHAHTSTGKQQKRQPAAVRPAPRPQASQQPRQEAAAALGSAEALFDSLFAAEDDEGAGAAEEQQGGRSAAKAAPGGGQQREGGSDTTDLAAAVQARLQQHKSKMARSRRRHASLSRRQQQEDEE</sequence>
<dbReference type="OrthoDB" id="515806at2759"/>
<feature type="region of interest" description="Disordered" evidence="1">
    <location>
        <begin position="112"/>
        <end position="142"/>
    </location>
</feature>
<gene>
    <name evidence="2" type="ORF">CHLNCDRAFT_135556</name>
</gene>
<dbReference type="RefSeq" id="XP_005846427.1">
    <property type="nucleotide sequence ID" value="XM_005846365.1"/>
</dbReference>
<feature type="region of interest" description="Disordered" evidence="1">
    <location>
        <begin position="241"/>
        <end position="305"/>
    </location>
</feature>
<protein>
    <submittedName>
        <fullName evidence="2">Uncharacterized protein</fullName>
    </submittedName>
</protein>
<reference evidence="2 3" key="1">
    <citation type="journal article" date="2010" name="Plant Cell">
        <title>The Chlorella variabilis NC64A genome reveals adaptation to photosymbiosis, coevolution with viruses, and cryptic sex.</title>
        <authorList>
            <person name="Blanc G."/>
            <person name="Duncan G."/>
            <person name="Agarkova I."/>
            <person name="Borodovsky M."/>
            <person name="Gurnon J."/>
            <person name="Kuo A."/>
            <person name="Lindquist E."/>
            <person name="Lucas S."/>
            <person name="Pangilinan J."/>
            <person name="Polle J."/>
            <person name="Salamov A."/>
            <person name="Terry A."/>
            <person name="Yamada T."/>
            <person name="Dunigan D.D."/>
            <person name="Grigoriev I.V."/>
            <person name="Claverie J.M."/>
            <person name="Van Etten J.L."/>
        </authorList>
    </citation>
    <scope>NUCLEOTIDE SEQUENCE [LARGE SCALE GENOMIC DNA]</scope>
    <source>
        <strain evidence="2 3">NC64A</strain>
    </source>
</reference>
<evidence type="ECO:0000313" key="3">
    <source>
        <dbReference type="Proteomes" id="UP000008141"/>
    </source>
</evidence>
<dbReference type="EMBL" id="GL433848">
    <property type="protein sequence ID" value="EFN54325.1"/>
    <property type="molecule type" value="Genomic_DNA"/>
</dbReference>
<feature type="compositionally biased region" description="Low complexity" evidence="1">
    <location>
        <begin position="469"/>
        <end position="478"/>
    </location>
</feature>
<feature type="compositionally biased region" description="Basic residues" evidence="1">
    <location>
        <begin position="510"/>
        <end position="526"/>
    </location>
</feature>